<keyword evidence="1" id="KW-0472">Membrane</keyword>
<dbReference type="InterPro" id="IPR021055">
    <property type="entry name" value="T4BSS_IcmL/DotI"/>
</dbReference>
<evidence type="ECO:0000313" key="2">
    <source>
        <dbReference type="EMBL" id="APW48715.1"/>
    </source>
</evidence>
<dbReference type="AlphaFoldDB" id="A0A1P8KG58"/>
<accession>A0A1P8KG58</accession>
<dbReference type="CDD" id="cd16385">
    <property type="entry name" value="IcmL"/>
    <property type="match status" value="1"/>
</dbReference>
<feature type="transmembrane region" description="Helical" evidence="1">
    <location>
        <begin position="69"/>
        <end position="91"/>
    </location>
</feature>
<gene>
    <name evidence="2" type="ORF">BAA96_1p0008</name>
</gene>
<dbReference type="Pfam" id="PF11393">
    <property type="entry name" value="T4BSS_DotI_IcmL"/>
    <property type="match status" value="1"/>
</dbReference>
<geneLocation type="plasmid" evidence="2">
    <name>pALWED1.1</name>
</geneLocation>
<protein>
    <submittedName>
        <fullName evidence="2">Putative type IV secretion protein DotI-like protein</fullName>
    </submittedName>
</protein>
<dbReference type="EMBL" id="KX426227">
    <property type="protein sequence ID" value="APW48715.1"/>
    <property type="molecule type" value="Genomic_DNA"/>
</dbReference>
<keyword evidence="2" id="KW-0614">Plasmid</keyword>
<sequence length="258" mass="29056">MTAHQLSVCLALNQIVQFHLLYISQRNRSAVVSKDKSNENAEIGSCDPSLWLRKQVDEKDKEIAKLRRWLVFVFFAFIVSAVLAMIIFAAFNAYPKVKAVQTVDNSVICPIEASKNPRVTDVVISEFGKSAILSVYNFDFLNWRDVINNAGSMYFTEGGKDSLMKQIAQSQTVGTIVQNNLTMRTTATDVPQIENRDLHAAEPSWTVRVPITTQFFLGDKQPKETHRFIATVTIVEHPRSYLNYNGIAVKTITLTPAR</sequence>
<keyword evidence="1" id="KW-1133">Transmembrane helix</keyword>
<organism evidence="2">
    <name type="scientific">Acinetobacter lwoffii</name>
    <dbReference type="NCBI Taxonomy" id="28090"/>
    <lineage>
        <taxon>Bacteria</taxon>
        <taxon>Pseudomonadati</taxon>
        <taxon>Pseudomonadota</taxon>
        <taxon>Gammaproteobacteria</taxon>
        <taxon>Moraxellales</taxon>
        <taxon>Moraxellaceae</taxon>
        <taxon>Acinetobacter</taxon>
    </lineage>
</organism>
<name>A0A1P8KG58_ACILW</name>
<reference evidence="2" key="1">
    <citation type="journal article" date="2016" name="Biomed. Res. Int.">
        <title>Resistance of Permafrost and Modern Acinetobacter lwoffii Strains to Heavy Metals and Arsenic Revealed by Genome Analysis.</title>
        <authorList>
            <person name="Mindlin S."/>
            <person name="Petrenko A."/>
            <person name="Kurakov A."/>
            <person name="Beletsky A."/>
            <person name="Mardanov A."/>
            <person name="Petrova M."/>
        </authorList>
    </citation>
    <scope>NUCLEOTIDE SEQUENCE</scope>
    <source>
        <strain evidence="2">ED23-35</strain>
        <plasmid evidence="2">pALWED1.1</plasmid>
    </source>
</reference>
<evidence type="ECO:0000256" key="1">
    <source>
        <dbReference type="SAM" id="Phobius"/>
    </source>
</evidence>
<keyword evidence="1" id="KW-0812">Transmembrane</keyword>
<proteinExistence type="predicted"/>